<dbReference type="SUPFAM" id="SSF51182">
    <property type="entry name" value="RmlC-like cupins"/>
    <property type="match status" value="1"/>
</dbReference>
<feature type="region of interest" description="Disordered" evidence="1">
    <location>
        <begin position="1"/>
        <end position="30"/>
    </location>
</feature>
<name>A0A9X1IRM8_9SPHN</name>
<organism evidence="2 3">
    <name type="scientific">Sphingobium nicotianae</name>
    <dbReference type="NCBI Taxonomy" id="2782607"/>
    <lineage>
        <taxon>Bacteria</taxon>
        <taxon>Pseudomonadati</taxon>
        <taxon>Pseudomonadota</taxon>
        <taxon>Alphaproteobacteria</taxon>
        <taxon>Sphingomonadales</taxon>
        <taxon>Sphingomonadaceae</taxon>
        <taxon>Sphingobium</taxon>
    </lineage>
</organism>
<comment type="caution">
    <text evidence="2">The sequence shown here is derived from an EMBL/GenBank/DDBJ whole genome shotgun (WGS) entry which is preliminary data.</text>
</comment>
<evidence type="ECO:0000313" key="2">
    <source>
        <dbReference type="EMBL" id="MBT2187350.1"/>
    </source>
</evidence>
<keyword evidence="3" id="KW-1185">Reference proteome</keyword>
<dbReference type="RefSeq" id="WP_214623223.1">
    <property type="nucleotide sequence ID" value="NZ_JAHGAW010000006.1"/>
</dbReference>
<dbReference type="EMBL" id="JAHGAW010000006">
    <property type="protein sequence ID" value="MBT2187350.1"/>
    <property type="molecule type" value="Genomic_DNA"/>
</dbReference>
<reference evidence="2" key="1">
    <citation type="submission" date="2021-05" db="EMBL/GenBank/DDBJ databases">
        <title>Genome of Sphingobium sp. strain.</title>
        <authorList>
            <person name="Fan R."/>
        </authorList>
    </citation>
    <scope>NUCLEOTIDE SEQUENCE</scope>
    <source>
        <strain evidence="2">H33</strain>
    </source>
</reference>
<evidence type="ECO:0000313" key="3">
    <source>
        <dbReference type="Proteomes" id="UP001138757"/>
    </source>
</evidence>
<dbReference type="InterPro" id="IPR011051">
    <property type="entry name" value="RmlC_Cupin_sf"/>
</dbReference>
<dbReference type="AlphaFoldDB" id="A0A9X1IRM8"/>
<proteinExistence type="predicted"/>
<accession>A0A9X1IRM8</accession>
<dbReference type="InterPro" id="IPR014710">
    <property type="entry name" value="RmlC-like_jellyroll"/>
</dbReference>
<evidence type="ECO:0000256" key="1">
    <source>
        <dbReference type="SAM" id="MobiDB-lite"/>
    </source>
</evidence>
<dbReference type="Proteomes" id="UP001138757">
    <property type="component" value="Unassembled WGS sequence"/>
</dbReference>
<sequence>MYPPGDPRNNLATAARDPSGSSATPASYGLYYKDKPTDDDANGKSWYTRGQDLLVNYIEAKPGATFSRTNQLDEYMIVLIDEDTPYEVSAQHGVNGPETRTGPGYQVVIVPPGDSKITLPKGGRLARLFSTQSDDLNAKCANAETYAVHDPNIPEFKRWPDPVDGFKLRVYDLWKERVPGKMGPIWRCTTIMLNFPPPGGGPRDITKMSPHSHADFDQCSFVVAGSFLHNMRWPWGVDKNYWYPDQYPITEAPSATFIPAKVIHSSESLHSSNNRMADIFAPPRLDFSLLEGWIQNADEYPLPEGVTMPVKEPA</sequence>
<protein>
    <submittedName>
        <fullName evidence="2">Uncharacterized protein</fullName>
    </submittedName>
</protein>
<gene>
    <name evidence="2" type="ORF">KK488_10375</name>
</gene>
<dbReference type="Gene3D" id="2.60.120.10">
    <property type="entry name" value="Jelly Rolls"/>
    <property type="match status" value="1"/>
</dbReference>